<dbReference type="RefSeq" id="WP_237170672.1">
    <property type="nucleotide sequence ID" value="NZ_CP019082.1"/>
</dbReference>
<evidence type="ECO:0000256" key="1">
    <source>
        <dbReference type="SAM" id="MobiDB-lite"/>
    </source>
</evidence>
<accession>A0A1U7CZ85</accession>
<dbReference type="Gene3D" id="3.40.50.2300">
    <property type="match status" value="1"/>
</dbReference>
<dbReference type="AlphaFoldDB" id="A0A1U7CZ85"/>
<name>A0A1U7CZ85_9BACT</name>
<gene>
    <name evidence="2" type="ORF">BSF38_05795</name>
</gene>
<dbReference type="PANTHER" id="PTHR43428">
    <property type="entry name" value="ARSENATE REDUCTASE"/>
    <property type="match status" value="1"/>
</dbReference>
<evidence type="ECO:0000313" key="2">
    <source>
        <dbReference type="EMBL" id="APW64203.1"/>
    </source>
</evidence>
<evidence type="ECO:0000313" key="3">
    <source>
        <dbReference type="Proteomes" id="UP000186309"/>
    </source>
</evidence>
<feature type="compositionally biased region" description="Basic and acidic residues" evidence="1">
    <location>
        <begin position="1"/>
        <end position="11"/>
    </location>
</feature>
<dbReference type="STRING" id="1387353.BSF38_05795"/>
<reference evidence="3" key="1">
    <citation type="submission" date="2016-12" db="EMBL/GenBank/DDBJ databases">
        <title>Comparative genomics of four Isosphaeraceae planctomycetes: a common pool of plasmids and glycoside hydrolase genes.</title>
        <authorList>
            <person name="Ivanova A."/>
        </authorList>
    </citation>
    <scope>NUCLEOTIDE SEQUENCE [LARGE SCALE GENOMIC DNA]</scope>
    <source>
        <strain evidence="3">PX4</strain>
    </source>
</reference>
<feature type="region of interest" description="Disordered" evidence="1">
    <location>
        <begin position="1"/>
        <end position="22"/>
    </location>
</feature>
<protein>
    <recommendedName>
        <fullName evidence="4">Protein-tyrosine-phosphatase</fullName>
    </recommendedName>
</protein>
<dbReference type="KEGG" id="pbor:BSF38_05795"/>
<proteinExistence type="predicted"/>
<dbReference type="SUPFAM" id="SSF52788">
    <property type="entry name" value="Phosphotyrosine protein phosphatases I"/>
    <property type="match status" value="1"/>
</dbReference>
<dbReference type="PANTHER" id="PTHR43428:SF1">
    <property type="entry name" value="ARSENATE REDUCTASE"/>
    <property type="match status" value="1"/>
</dbReference>
<sequence length="241" mass="26553">MDASRHDRAARSESPASRKRLNPKVAAHADYLTTSFDLIDEPHREAGEKLAAWIAENYKPGEPLHVTVVCTGNSRRSILGSTMGNIAAAYYGMPEIRFHSGGTAPTAFNSRTVSCLKEIGVEIEPTGAEASRGEPKTANPIYQVRWGDSGLEAMEFSKTYFDPANPQRGFAALMVCGEADAACPVVKGASLRISMPYLDPKIYDDSTYETLKYAERRDDIGRLMLCVMMQVRNRLDQPSTR</sequence>
<organism evidence="2 3">
    <name type="scientific">Paludisphaera borealis</name>
    <dbReference type="NCBI Taxonomy" id="1387353"/>
    <lineage>
        <taxon>Bacteria</taxon>
        <taxon>Pseudomonadati</taxon>
        <taxon>Planctomycetota</taxon>
        <taxon>Planctomycetia</taxon>
        <taxon>Isosphaerales</taxon>
        <taxon>Isosphaeraceae</taxon>
        <taxon>Paludisphaera</taxon>
    </lineage>
</organism>
<dbReference type="InterPro" id="IPR036196">
    <property type="entry name" value="Ptyr_pPase_sf"/>
</dbReference>
<evidence type="ECO:0008006" key="4">
    <source>
        <dbReference type="Google" id="ProtNLM"/>
    </source>
</evidence>
<dbReference type="Proteomes" id="UP000186309">
    <property type="component" value="Chromosome"/>
</dbReference>
<keyword evidence="3" id="KW-1185">Reference proteome</keyword>
<dbReference type="EMBL" id="CP019082">
    <property type="protein sequence ID" value="APW64203.1"/>
    <property type="molecule type" value="Genomic_DNA"/>
</dbReference>